<feature type="region of interest" description="Disordered" evidence="9">
    <location>
        <begin position="216"/>
        <end position="253"/>
    </location>
</feature>
<keyword evidence="11" id="KW-1185">Reference proteome</keyword>
<dbReference type="PROSITE" id="PS00633">
    <property type="entry name" value="BROMODOMAIN_1"/>
    <property type="match status" value="1"/>
</dbReference>
<dbReference type="CTD" id="6872"/>
<dbReference type="KEGG" id="goe:100904619"/>
<evidence type="ECO:0000256" key="4">
    <source>
        <dbReference type="ARBA" id="ARBA00023117"/>
    </source>
</evidence>
<dbReference type="InterPro" id="IPR022591">
    <property type="entry name" value="TAF1_HAT_dom"/>
</dbReference>
<feature type="region of interest" description="Disordered" evidence="9">
    <location>
        <begin position="1042"/>
        <end position="1063"/>
    </location>
</feature>
<feature type="compositionally biased region" description="Acidic residues" evidence="9">
    <location>
        <begin position="1667"/>
        <end position="1678"/>
    </location>
</feature>
<dbReference type="InterPro" id="IPR009067">
    <property type="entry name" value="TAF_II_230-bd"/>
</dbReference>
<dbReference type="GeneID" id="100904619"/>
<name>A0AAJ7WHR1_9ACAR</name>
<evidence type="ECO:0000256" key="5">
    <source>
        <dbReference type="ARBA" id="ARBA00023163"/>
    </source>
</evidence>
<dbReference type="Proteomes" id="UP000694867">
    <property type="component" value="Unplaced"/>
</dbReference>
<feature type="region of interest" description="Disordered" evidence="9">
    <location>
        <begin position="608"/>
        <end position="629"/>
    </location>
</feature>
<dbReference type="GO" id="GO:0004402">
    <property type="term" value="F:histone acetyltransferase activity"/>
    <property type="evidence" value="ECO:0007669"/>
    <property type="project" value="InterPro"/>
</dbReference>
<feature type="compositionally biased region" description="Acidic residues" evidence="9">
    <location>
        <begin position="1771"/>
        <end position="1781"/>
    </location>
</feature>
<dbReference type="GO" id="GO:0016251">
    <property type="term" value="F:RNA polymerase II general transcription initiation factor activity"/>
    <property type="evidence" value="ECO:0007669"/>
    <property type="project" value="InterPro"/>
</dbReference>
<feature type="region of interest" description="Disordered" evidence="9">
    <location>
        <begin position="1242"/>
        <end position="1279"/>
    </location>
</feature>
<dbReference type="InterPro" id="IPR036427">
    <property type="entry name" value="Bromodomain-like_sf"/>
</dbReference>
<dbReference type="SMART" id="SM00297">
    <property type="entry name" value="BROMO"/>
    <property type="match status" value="2"/>
</dbReference>
<dbReference type="CDD" id="cd05511">
    <property type="entry name" value="Bromo_TFIID"/>
    <property type="match status" value="2"/>
</dbReference>
<feature type="compositionally biased region" description="Acidic residues" evidence="9">
    <location>
        <begin position="1258"/>
        <end position="1271"/>
    </location>
</feature>
<keyword evidence="3" id="KW-0805">Transcription regulation</keyword>
<dbReference type="PRINTS" id="PR00503">
    <property type="entry name" value="BROMODOMAIN"/>
</dbReference>
<dbReference type="GO" id="GO:0005669">
    <property type="term" value="C:transcription factor TFIID complex"/>
    <property type="evidence" value="ECO:0007669"/>
    <property type="project" value="InterPro"/>
</dbReference>
<evidence type="ECO:0000256" key="2">
    <source>
        <dbReference type="ARBA" id="ARBA00009064"/>
    </source>
</evidence>
<evidence type="ECO:0000256" key="6">
    <source>
        <dbReference type="ARBA" id="ARBA00023242"/>
    </source>
</evidence>
<evidence type="ECO:0000256" key="1">
    <source>
        <dbReference type="ARBA" id="ARBA00004123"/>
    </source>
</evidence>
<keyword evidence="4 8" id="KW-0103">Bromodomain</keyword>
<dbReference type="Gene3D" id="1.20.920.10">
    <property type="entry name" value="Bromodomain-like"/>
    <property type="match status" value="2"/>
</dbReference>
<evidence type="ECO:0000259" key="10">
    <source>
        <dbReference type="PROSITE" id="PS50014"/>
    </source>
</evidence>
<dbReference type="InterPro" id="IPR040240">
    <property type="entry name" value="TAF1"/>
</dbReference>
<keyword evidence="6" id="KW-0539">Nucleus</keyword>
<dbReference type="Pfam" id="PF12157">
    <property type="entry name" value="DUF3591"/>
    <property type="match status" value="1"/>
</dbReference>
<dbReference type="PANTHER" id="PTHR13900">
    <property type="entry name" value="TRANSCRIPTION INITIATION FACTOR TFIID"/>
    <property type="match status" value="1"/>
</dbReference>
<feature type="compositionally biased region" description="Basic and acidic residues" evidence="9">
    <location>
        <begin position="1694"/>
        <end position="1703"/>
    </location>
</feature>
<evidence type="ECO:0000313" key="12">
    <source>
        <dbReference type="RefSeq" id="XP_028967559.1"/>
    </source>
</evidence>
<evidence type="ECO:0000256" key="7">
    <source>
        <dbReference type="ARBA" id="ARBA00040102"/>
    </source>
</evidence>
<feature type="compositionally biased region" description="Polar residues" evidence="9">
    <location>
        <begin position="1708"/>
        <end position="1729"/>
    </location>
</feature>
<organism evidence="11 12">
    <name type="scientific">Galendromus occidentalis</name>
    <name type="common">western predatory mite</name>
    <dbReference type="NCBI Taxonomy" id="34638"/>
    <lineage>
        <taxon>Eukaryota</taxon>
        <taxon>Metazoa</taxon>
        <taxon>Ecdysozoa</taxon>
        <taxon>Arthropoda</taxon>
        <taxon>Chelicerata</taxon>
        <taxon>Arachnida</taxon>
        <taxon>Acari</taxon>
        <taxon>Parasitiformes</taxon>
        <taxon>Mesostigmata</taxon>
        <taxon>Gamasina</taxon>
        <taxon>Phytoseioidea</taxon>
        <taxon>Phytoseiidae</taxon>
        <taxon>Typhlodrominae</taxon>
        <taxon>Galendromus</taxon>
    </lineage>
</organism>
<dbReference type="GO" id="GO:0051123">
    <property type="term" value="P:RNA polymerase II preinitiation complex assembly"/>
    <property type="evidence" value="ECO:0007669"/>
    <property type="project" value="TreeGrafter"/>
</dbReference>
<sequence>MSSDEDEGDGVNNSGVLTNLLFGNVNAEGALEDDIFDESTRKSLHQLSHLGMGNLVSELAEECSDEQQTDYKQGEKDAAAIDYSDETELAEEQEGQSTAEMKPPLDNLEPKPQEVREIQPGSSSPQQDSKIHTPLALMLPEKYRNVDVTQLFPHFKSGKVLRFSKLFGPGKPNSLPQIWRGVKRRKKKRKYEDATIDQDKRNVDLDILEDVPPDAVETSEALTLESNQDKEKDKKDRKDDDDKISGDSSQPVAADFRFGPAQLWYDMFAINENGDSLDYGFKLITEDERQDVEKYPHLKQYEIPRREDDVPEDAFLMVTQLHWEDDIIWNAEEFKHKMNMPGVKTGAHAAGWVPSIQNRTFSQHKPSPMPTLTPLQPEKNGQFSAANQKSHQIAQSALQKAAAAKGVKSAEDTTWYSIFPVENEELVYSPWEEEIIWDAQAMTKVPAPQMLTLDPNDENIILGVPDDPDPAKMREPQTQTKEKKNPNKDPLRKSRILLGKAGVIAEPEPQSPQPAKEQDQKDPYNISNDEYYNPRQAQDSALKPNVGGNLIQHSIPAIELRQPFFPTHMGPLKLRSIHRPSLKRFSHGPLATPGPHGVISLLKNIKRKQKERDAERQASGGGEMFFMRTPEDLSGKDGDLVLTEYSEEHPPLVMQIGMATKIKNYYKRKPGKDNTPELHFGEMTLAHTSPFLGQLAPGKCQPAFENNLFRAPMYEHQLPMSDFLIIRTRQHYYVREVDVIFTVGQELPLYEVPGPNSKRANNFIRDFLQVFIYRLFWKSFDHPRRIKMEDIRKAFPNHSESSIRKRLKLCADFKRTGMDSNWWVLKPDFRLPTEDEIRAMVSPEQCCGYYSMLAAEQRLKDAGYGEKSLFTADEENEDDLQNKIDDEVKTAPWNTTRAFIQAMKGKCLLQLTGVADPTGCGEGFSYVRIPNKPVQSKDEERKEAVKKTVTGTDADLRRLSLSNAKNLLRKFAVPEDEIKKLTRWEVIDVVRTLSTEQAKAGEDGMSKFARGNRFSIAEHQERYKEECQRLFDLQNRVLSSHEVLSSDEESSVGEEESEEDIEEMGKNIEKMLSNKKTSSQLSHEKEEAERRELQKLILGEDDKKGKLGKDKKEDEKDTAPKILKIYRTFKNSKGKEFVRIETVRKQAIIDTYVRIRETKDKDFIKQFAMSLDENQKEEMRKERRRIQEQLRRLKRNQEREKLGPNAPLTPSRKRFKKDAPQLKLKCGACGMVGHMRTNKACPKYQDPLAEDGSPQDAREEEEPEIEEEEDQNTSLLQEDNLVKVDETRVVLSKSLIQHADELRRKSLVLKLPNMKKRRSRMESTTQCDYLRKPAQSANRRRTDPLVTLSSLLEHILNDMRDLPDVQPFTHPVNPKAVPDYHTIVARPMDLQKMREKVHEHAYQSREEFLVDVNQIVENSNLYNGAQHQLTQSAKNMLELCIKKFAERESTLMRLEKAINPLLDDDDQVALSYIFENIVVSLKAIPESWPFHKPVNKKMVKAYYDVIKEPIDLDTVMSNIKSHKYHSRREFIADIELMYANSVQFNGEDSAFSMKGKEIFDTAVELINAQDDHISNLESAINRALEEAETDSLAAYGPGDGTRGEEEMVDVEDVGQDDDDPNLGADLQISPDNSPDQSEQDDNGSHYSDDENRGVLLTRSGFQQNSNQEDEEIIDENYDPTDFLLQGNFQFQRTEEVQEERQLMEVDGQDTSQQVDDANDESNQPWLNDNQNDDPMDSDNGEAIHNDLVISESDEDQEEQQDAQEEPGSRNDDDDEEDGLWF</sequence>
<dbReference type="Gene3D" id="1.10.1100.10">
    <property type="entry name" value="TAFII-230 TBP-binding domain"/>
    <property type="match status" value="1"/>
</dbReference>
<dbReference type="InterPro" id="IPR036741">
    <property type="entry name" value="TAFII-230_TBP-bd_sf"/>
</dbReference>
<feature type="compositionally biased region" description="Acidic residues" evidence="9">
    <location>
        <begin position="1730"/>
        <end position="1739"/>
    </location>
</feature>
<reference evidence="12" key="1">
    <citation type="submission" date="2025-08" db="UniProtKB">
        <authorList>
            <consortium name="RefSeq"/>
        </authorList>
    </citation>
    <scope>IDENTIFICATION</scope>
</reference>
<dbReference type="Pfam" id="PF15288">
    <property type="entry name" value="zf-CCHC_6"/>
    <property type="match status" value="1"/>
</dbReference>
<feature type="region of interest" description="Disordered" evidence="9">
    <location>
        <begin position="1694"/>
        <end position="1781"/>
    </location>
</feature>
<feature type="region of interest" description="Disordered" evidence="9">
    <location>
        <begin position="457"/>
        <end position="531"/>
    </location>
</feature>
<feature type="compositionally biased region" description="Acidic residues" evidence="9">
    <location>
        <begin position="1045"/>
        <end position="1062"/>
    </location>
</feature>
<feature type="domain" description="Bromo" evidence="10">
    <location>
        <begin position="1360"/>
        <end position="1430"/>
    </location>
</feature>
<feature type="compositionally biased region" description="Acidic residues" evidence="9">
    <location>
        <begin position="1751"/>
        <end position="1764"/>
    </location>
</feature>
<evidence type="ECO:0000256" key="3">
    <source>
        <dbReference type="ARBA" id="ARBA00023015"/>
    </source>
</evidence>
<evidence type="ECO:0000256" key="8">
    <source>
        <dbReference type="PROSITE-ProRule" id="PRU00035"/>
    </source>
</evidence>
<evidence type="ECO:0000256" key="9">
    <source>
        <dbReference type="SAM" id="MobiDB-lite"/>
    </source>
</evidence>
<dbReference type="InterPro" id="IPR018359">
    <property type="entry name" value="Bromodomain_CS"/>
</dbReference>
<dbReference type="Pfam" id="PF09247">
    <property type="entry name" value="TBP-binding"/>
    <property type="match status" value="1"/>
</dbReference>
<dbReference type="SUPFAM" id="SSF47370">
    <property type="entry name" value="Bromodomain"/>
    <property type="match status" value="2"/>
</dbReference>
<dbReference type="PANTHER" id="PTHR13900:SF0">
    <property type="entry name" value="TRANSCRIPTION INITIATION FACTOR TFIID SUBUNIT 1"/>
    <property type="match status" value="1"/>
</dbReference>
<comment type="similarity">
    <text evidence="2">Belongs to the TAF1 family.</text>
</comment>
<protein>
    <recommendedName>
        <fullName evidence="7">Transcription initiation factor TFIID subunit 1</fullName>
    </recommendedName>
</protein>
<feature type="compositionally biased region" description="Basic and acidic residues" evidence="9">
    <location>
        <begin position="469"/>
        <end position="492"/>
    </location>
</feature>
<dbReference type="Pfam" id="PF00439">
    <property type="entry name" value="Bromodomain"/>
    <property type="match status" value="2"/>
</dbReference>
<feature type="domain" description="Bromo" evidence="10">
    <location>
        <begin position="1482"/>
        <end position="1552"/>
    </location>
</feature>
<proteinExistence type="inferred from homology"/>
<evidence type="ECO:0000313" key="11">
    <source>
        <dbReference type="Proteomes" id="UP000694867"/>
    </source>
</evidence>
<gene>
    <name evidence="12" type="primary">LOC100904619</name>
</gene>
<accession>A0AAJ7WHR1</accession>
<feature type="compositionally biased region" description="Basic and acidic residues" evidence="9">
    <location>
        <begin position="1642"/>
        <end position="1652"/>
    </location>
</feature>
<dbReference type="RefSeq" id="XP_028967559.1">
    <property type="nucleotide sequence ID" value="XM_029111726.1"/>
</dbReference>
<feature type="region of interest" description="Disordered" evidence="9">
    <location>
        <begin position="1194"/>
        <end position="1217"/>
    </location>
</feature>
<dbReference type="SUPFAM" id="SSF47055">
    <property type="entry name" value="TAF(II)230 TBP-binding fragment"/>
    <property type="match status" value="1"/>
</dbReference>
<feature type="region of interest" description="Disordered" evidence="9">
    <location>
        <begin position="1612"/>
        <end position="1680"/>
    </location>
</feature>
<dbReference type="InterPro" id="IPR001487">
    <property type="entry name" value="Bromodomain"/>
</dbReference>
<feature type="region of interest" description="Disordered" evidence="9">
    <location>
        <begin position="61"/>
        <end position="131"/>
    </location>
</feature>
<comment type="subcellular location">
    <subcellularLocation>
        <location evidence="1">Nucleus</location>
    </subcellularLocation>
</comment>
<dbReference type="InterPro" id="IPR041670">
    <property type="entry name" value="Znf-CCHC_6"/>
</dbReference>
<dbReference type="GO" id="GO:0017025">
    <property type="term" value="F:TBP-class protein binding"/>
    <property type="evidence" value="ECO:0007669"/>
    <property type="project" value="InterPro"/>
</dbReference>
<feature type="compositionally biased region" description="Acidic residues" evidence="9">
    <location>
        <begin position="83"/>
        <end position="94"/>
    </location>
</feature>
<feature type="compositionally biased region" description="Basic and acidic residues" evidence="9">
    <location>
        <begin position="108"/>
        <end position="117"/>
    </location>
</feature>
<keyword evidence="5" id="KW-0804">Transcription</keyword>
<dbReference type="PROSITE" id="PS50014">
    <property type="entry name" value="BROMODOMAIN_2"/>
    <property type="match status" value="2"/>
</dbReference>
<feature type="compositionally biased region" description="Basic and acidic residues" evidence="9">
    <location>
        <begin position="227"/>
        <end position="245"/>
    </location>
</feature>